<accession>A0A1X6MZY5</accession>
<dbReference type="Proteomes" id="UP000194127">
    <property type="component" value="Unassembled WGS sequence"/>
</dbReference>
<dbReference type="RefSeq" id="XP_024338709.1">
    <property type="nucleotide sequence ID" value="XM_024483380.1"/>
</dbReference>
<dbReference type="GeneID" id="36328329"/>
<gene>
    <name evidence="1" type="ORF">POSPLADRAFT_1111611</name>
</gene>
<proteinExistence type="predicted"/>
<reference evidence="1 2" key="1">
    <citation type="submission" date="2017-04" db="EMBL/GenBank/DDBJ databases">
        <title>Genome Sequence of the Model Brown-Rot Fungus Postia placenta SB12.</title>
        <authorList>
            <consortium name="DOE Joint Genome Institute"/>
            <person name="Gaskell J."/>
            <person name="Kersten P."/>
            <person name="Larrondo L.F."/>
            <person name="Canessa P."/>
            <person name="Martinez D."/>
            <person name="Hibbett D."/>
            <person name="Schmoll M."/>
            <person name="Kubicek C.P."/>
            <person name="Martinez A.T."/>
            <person name="Yadav J."/>
            <person name="Master E."/>
            <person name="Magnuson J.K."/>
            <person name="James T."/>
            <person name="Yaver D."/>
            <person name="Berka R."/>
            <person name="Labutti K."/>
            <person name="Lipzen A."/>
            <person name="Aerts A."/>
            <person name="Barry K."/>
            <person name="Henrissat B."/>
            <person name="Blanchette R."/>
            <person name="Grigoriev I."/>
            <person name="Cullen D."/>
        </authorList>
    </citation>
    <scope>NUCLEOTIDE SEQUENCE [LARGE SCALE GENOMIC DNA]</scope>
    <source>
        <strain evidence="1 2">MAD-698-R-SB12</strain>
    </source>
</reference>
<keyword evidence="2" id="KW-1185">Reference proteome</keyword>
<evidence type="ECO:0000313" key="1">
    <source>
        <dbReference type="EMBL" id="OSX61915.1"/>
    </source>
</evidence>
<dbReference type="AlphaFoldDB" id="A0A1X6MZY5"/>
<name>A0A1X6MZY5_9APHY</name>
<sequence length="96" mass="10749">RYSVGPFLVRVHLYVPPWSHTPTSKAHVSQKLWPVQNACVQEAQPHGQGSCKLRVVAIKSCGRCRMRASRKHNLTGKAHPFLHLSYGLPYGLSYGL</sequence>
<dbReference type="EMBL" id="KZ110597">
    <property type="protein sequence ID" value="OSX61915.1"/>
    <property type="molecule type" value="Genomic_DNA"/>
</dbReference>
<feature type="non-terminal residue" evidence="1">
    <location>
        <position position="96"/>
    </location>
</feature>
<protein>
    <submittedName>
        <fullName evidence="1">Uncharacterized protein</fullName>
    </submittedName>
</protein>
<feature type="non-terminal residue" evidence="1">
    <location>
        <position position="1"/>
    </location>
</feature>
<evidence type="ECO:0000313" key="2">
    <source>
        <dbReference type="Proteomes" id="UP000194127"/>
    </source>
</evidence>
<organism evidence="1 2">
    <name type="scientific">Postia placenta MAD-698-R-SB12</name>
    <dbReference type="NCBI Taxonomy" id="670580"/>
    <lineage>
        <taxon>Eukaryota</taxon>
        <taxon>Fungi</taxon>
        <taxon>Dikarya</taxon>
        <taxon>Basidiomycota</taxon>
        <taxon>Agaricomycotina</taxon>
        <taxon>Agaricomycetes</taxon>
        <taxon>Polyporales</taxon>
        <taxon>Adustoporiaceae</taxon>
        <taxon>Rhodonia</taxon>
    </lineage>
</organism>